<evidence type="ECO:0000313" key="2">
    <source>
        <dbReference type="EMBL" id="QNF33655.1"/>
    </source>
</evidence>
<dbReference type="Proteomes" id="UP000515237">
    <property type="component" value="Chromosome"/>
</dbReference>
<gene>
    <name evidence="2" type="ORF">HUW51_13325</name>
</gene>
<dbReference type="EMBL" id="CP055156">
    <property type="protein sequence ID" value="QNF33655.1"/>
    <property type="molecule type" value="Genomic_DNA"/>
</dbReference>
<keyword evidence="3" id="KW-1185">Reference proteome</keyword>
<evidence type="ECO:0000313" key="3">
    <source>
        <dbReference type="Proteomes" id="UP000515237"/>
    </source>
</evidence>
<dbReference type="InterPro" id="IPR025402">
    <property type="entry name" value="DMP19_C"/>
</dbReference>
<dbReference type="Pfam" id="PF14300">
    <property type="entry name" value="DMP19"/>
    <property type="match status" value="1"/>
</dbReference>
<dbReference type="KEGG" id="aswu:HUW51_13325"/>
<evidence type="ECO:0000259" key="1">
    <source>
        <dbReference type="Pfam" id="PF14300"/>
    </source>
</evidence>
<name>A0A7G7G921_9BACT</name>
<reference evidence="2 3" key="1">
    <citation type="journal article" date="2018" name="Int. J. Syst. Evol. Microbiol.">
        <title>Adhaeribacter swui sp. nov., isolated from wet mud.</title>
        <authorList>
            <person name="Kim D.U."/>
            <person name="Kim K.W."/>
            <person name="Kang M.S."/>
            <person name="Kim J.Y."/>
            <person name="Jang J.H."/>
            <person name="Kim M.K."/>
        </authorList>
    </citation>
    <scope>NUCLEOTIDE SEQUENCE [LARGE SCALE GENOMIC DNA]</scope>
    <source>
        <strain evidence="2 3">KCTC 52873</strain>
    </source>
</reference>
<feature type="domain" description="DNA mimic protein DMP19 C-terminal" evidence="1">
    <location>
        <begin position="87"/>
        <end position="203"/>
    </location>
</feature>
<organism evidence="2 3">
    <name type="scientific">Adhaeribacter swui</name>
    <dbReference type="NCBI Taxonomy" id="2086471"/>
    <lineage>
        <taxon>Bacteria</taxon>
        <taxon>Pseudomonadati</taxon>
        <taxon>Bacteroidota</taxon>
        <taxon>Cytophagia</taxon>
        <taxon>Cytophagales</taxon>
        <taxon>Hymenobacteraceae</taxon>
        <taxon>Adhaeribacter</taxon>
    </lineage>
</organism>
<dbReference type="RefSeq" id="WP_185270136.1">
    <property type="nucleotide sequence ID" value="NZ_CP055156.1"/>
</dbReference>
<proteinExistence type="predicted"/>
<sequence length="220" mass="26264">MDKKRRQELKKEYKQEQKKSDPVLMFLSELDQKIHQITNINTQQINKWADEELEQNIVYYVYNRFKEAGKPPKGKNLMEWERSVLQTLPTGVQAVFATHLFESDLSLNGSYWDFFYQNNGAFAVDTLNGYRLMDNRKMVEVLEQCLGTYLKMRKRGEIEEFMGVPHNWNIAEEYFITKNTKDFDDLDKEYDAERLKLAAYLKQKKIQFIRENKGLFITEN</sequence>
<accession>A0A7G7G921</accession>
<dbReference type="AlphaFoldDB" id="A0A7G7G921"/>
<protein>
    <submittedName>
        <fullName evidence="2">DUF4375 domain-containing protein</fullName>
    </submittedName>
</protein>